<dbReference type="EMBL" id="KV450136">
    <property type="protein sequence ID" value="OAX30646.1"/>
    <property type="molecule type" value="Genomic_DNA"/>
</dbReference>
<dbReference type="AlphaFoldDB" id="A0A1B7MDH7"/>
<keyword evidence="3" id="KW-1185">Reference proteome</keyword>
<feature type="region of interest" description="Disordered" evidence="1">
    <location>
        <begin position="1"/>
        <end position="35"/>
    </location>
</feature>
<proteinExistence type="predicted"/>
<evidence type="ECO:0000256" key="1">
    <source>
        <dbReference type="SAM" id="MobiDB-lite"/>
    </source>
</evidence>
<dbReference type="Proteomes" id="UP000092154">
    <property type="component" value="Unassembled WGS sequence"/>
</dbReference>
<reference evidence="2 3" key="1">
    <citation type="submission" date="2016-06" db="EMBL/GenBank/DDBJ databases">
        <title>Comparative genomics of the ectomycorrhizal sister species Rhizopogon vinicolor and Rhizopogon vesiculosus (Basidiomycota: Boletales) reveals a divergence of the mating type B locus.</title>
        <authorList>
            <consortium name="DOE Joint Genome Institute"/>
            <person name="Mujic A.B."/>
            <person name="Kuo A."/>
            <person name="Tritt A."/>
            <person name="Lipzen A."/>
            <person name="Chen C."/>
            <person name="Johnson J."/>
            <person name="Sharma A."/>
            <person name="Barry K."/>
            <person name="Grigoriev I.V."/>
            <person name="Spatafora J.W."/>
        </authorList>
    </citation>
    <scope>NUCLEOTIDE SEQUENCE [LARGE SCALE GENOMIC DNA]</scope>
    <source>
        <strain evidence="2 3">AM-OR11-026</strain>
    </source>
</reference>
<gene>
    <name evidence="2" type="ORF">K503DRAFT_788324</name>
</gene>
<feature type="non-terminal residue" evidence="2">
    <location>
        <position position="1"/>
    </location>
</feature>
<protein>
    <submittedName>
        <fullName evidence="2">Uncharacterized protein</fullName>
    </submittedName>
</protein>
<feature type="compositionally biased region" description="Low complexity" evidence="1">
    <location>
        <begin position="78"/>
        <end position="89"/>
    </location>
</feature>
<sequence length="147" mass="15300">AQAKTSHPSPGVAEANAGNVSEAGPPHTHTSSQVMLSGQAACNSLRCKTKKVILVGPSQGPACRSTEGEGGGDGDANAQTQSTSTAVQTSAAIVQPSIVGPLRPQTQAQPTEEEHHFRSIWEQFFLALCFQTRSRFQSTGDSQAPGE</sequence>
<evidence type="ECO:0000313" key="3">
    <source>
        <dbReference type="Proteomes" id="UP000092154"/>
    </source>
</evidence>
<evidence type="ECO:0000313" key="2">
    <source>
        <dbReference type="EMBL" id="OAX30646.1"/>
    </source>
</evidence>
<organism evidence="2 3">
    <name type="scientific">Rhizopogon vinicolor AM-OR11-026</name>
    <dbReference type="NCBI Taxonomy" id="1314800"/>
    <lineage>
        <taxon>Eukaryota</taxon>
        <taxon>Fungi</taxon>
        <taxon>Dikarya</taxon>
        <taxon>Basidiomycota</taxon>
        <taxon>Agaricomycotina</taxon>
        <taxon>Agaricomycetes</taxon>
        <taxon>Agaricomycetidae</taxon>
        <taxon>Boletales</taxon>
        <taxon>Suillineae</taxon>
        <taxon>Rhizopogonaceae</taxon>
        <taxon>Rhizopogon</taxon>
    </lineage>
</organism>
<feature type="region of interest" description="Disordered" evidence="1">
    <location>
        <begin position="58"/>
        <end position="89"/>
    </location>
</feature>
<accession>A0A1B7MDH7</accession>
<name>A0A1B7MDH7_9AGAM</name>
<dbReference type="InParanoid" id="A0A1B7MDH7"/>